<reference evidence="3 4" key="1">
    <citation type="submission" date="2019-03" db="EMBL/GenBank/DDBJ databases">
        <title>Genomic Encyclopedia of Type Strains, Phase III (KMG-III): the genomes of soil and plant-associated and newly described type strains.</title>
        <authorList>
            <person name="Whitman W."/>
        </authorList>
    </citation>
    <scope>NUCLEOTIDE SEQUENCE [LARGE SCALE GENOMIC DNA]</scope>
    <source>
        <strain evidence="3 4">CGMCC 1.12802</strain>
    </source>
</reference>
<dbReference type="EMBL" id="SOEO01000002">
    <property type="protein sequence ID" value="TDX83940.1"/>
    <property type="molecule type" value="Genomic_DNA"/>
</dbReference>
<protein>
    <submittedName>
        <fullName evidence="3">Regulatory LuxR family protein</fullName>
    </submittedName>
</protein>
<dbReference type="InterPro" id="IPR016032">
    <property type="entry name" value="Sig_transdc_resp-reg_C-effctor"/>
</dbReference>
<dbReference type="SUPFAM" id="SSF46894">
    <property type="entry name" value="C-terminal effector domain of the bipartite response regulators"/>
    <property type="match status" value="1"/>
</dbReference>
<feature type="transmembrane region" description="Helical" evidence="1">
    <location>
        <begin position="72"/>
        <end position="89"/>
    </location>
</feature>
<comment type="caution">
    <text evidence="3">The sequence shown here is derived from an EMBL/GenBank/DDBJ whole genome shotgun (WGS) entry which is preliminary data.</text>
</comment>
<feature type="domain" description="HTH luxR-type" evidence="2">
    <location>
        <begin position="1"/>
        <end position="65"/>
    </location>
</feature>
<dbReference type="Gene3D" id="1.10.10.10">
    <property type="entry name" value="Winged helix-like DNA-binding domain superfamily/Winged helix DNA-binding domain"/>
    <property type="match status" value="1"/>
</dbReference>
<accession>A0A4R8IE71</accession>
<dbReference type="GO" id="GO:0006355">
    <property type="term" value="P:regulation of DNA-templated transcription"/>
    <property type="evidence" value="ECO:0007669"/>
    <property type="project" value="InterPro"/>
</dbReference>
<keyword evidence="1" id="KW-0472">Membrane</keyword>
<keyword evidence="1" id="KW-0812">Transmembrane</keyword>
<name>A0A4R8IE71_9FLAO</name>
<evidence type="ECO:0000256" key="1">
    <source>
        <dbReference type="SAM" id="Phobius"/>
    </source>
</evidence>
<dbReference type="RefSeq" id="WP_133943995.1">
    <property type="nucleotide sequence ID" value="NZ_SOEO01000002.1"/>
</dbReference>
<evidence type="ECO:0000313" key="3">
    <source>
        <dbReference type="EMBL" id="TDX83940.1"/>
    </source>
</evidence>
<evidence type="ECO:0000313" key="4">
    <source>
        <dbReference type="Proteomes" id="UP000295313"/>
    </source>
</evidence>
<dbReference type="GO" id="GO:0003677">
    <property type="term" value="F:DNA binding"/>
    <property type="evidence" value="ECO:0007669"/>
    <property type="project" value="InterPro"/>
</dbReference>
<dbReference type="AlphaFoldDB" id="A0A4R8IE71"/>
<dbReference type="OrthoDB" id="9807565at2"/>
<keyword evidence="4" id="KW-1185">Reference proteome</keyword>
<dbReference type="SMART" id="SM00421">
    <property type="entry name" value="HTH_LUXR"/>
    <property type="match status" value="1"/>
</dbReference>
<evidence type="ECO:0000259" key="2">
    <source>
        <dbReference type="PROSITE" id="PS50043"/>
    </source>
</evidence>
<proteinExistence type="predicted"/>
<dbReference type="InterPro" id="IPR000792">
    <property type="entry name" value="Tscrpt_reg_LuxR_C"/>
</dbReference>
<gene>
    <name evidence="3" type="ORF">B0I22_1528</name>
</gene>
<dbReference type="Proteomes" id="UP000295313">
    <property type="component" value="Unassembled WGS sequence"/>
</dbReference>
<organism evidence="3 4">
    <name type="scientific">Epilithonimonas xixisoli</name>
    <dbReference type="NCBI Taxonomy" id="1476462"/>
    <lineage>
        <taxon>Bacteria</taxon>
        <taxon>Pseudomonadati</taxon>
        <taxon>Bacteroidota</taxon>
        <taxon>Flavobacteriia</taxon>
        <taxon>Flavobacteriales</taxon>
        <taxon>Weeksellaceae</taxon>
        <taxon>Chryseobacterium group</taxon>
        <taxon>Epilithonimonas</taxon>
    </lineage>
</organism>
<keyword evidence="1" id="KW-1133">Transmembrane helix</keyword>
<dbReference type="PROSITE" id="PS50043">
    <property type="entry name" value="HTH_LUXR_2"/>
    <property type="match status" value="1"/>
</dbReference>
<dbReference type="Pfam" id="PF00196">
    <property type="entry name" value="GerE"/>
    <property type="match status" value="1"/>
</dbReference>
<dbReference type="InterPro" id="IPR036388">
    <property type="entry name" value="WH-like_DNA-bd_sf"/>
</dbReference>
<sequence length="115" mass="13432">MNLTASLSKREEEVAEVMAFTKDKTEASKRLFISAGTLSAHTFRIYDKLEINSKSELVIWWMVRKMGISKKAIPYFQYLGVLVISFGVMNDDNPIIRRQSFRHKYKCQKEYITSK</sequence>